<reference evidence="1" key="1">
    <citation type="submission" date="2022-08" db="EMBL/GenBank/DDBJ databases">
        <authorList>
            <person name="Gutierrez-Valencia J."/>
        </authorList>
    </citation>
    <scope>NUCLEOTIDE SEQUENCE</scope>
</reference>
<gene>
    <name evidence="1" type="ORF">LITE_LOCUS21049</name>
</gene>
<protein>
    <submittedName>
        <fullName evidence="1">Uncharacterized protein</fullName>
    </submittedName>
</protein>
<dbReference type="Proteomes" id="UP001154282">
    <property type="component" value="Unassembled WGS sequence"/>
</dbReference>
<name>A0AAV0KZF7_9ROSI</name>
<keyword evidence="2" id="KW-1185">Reference proteome</keyword>
<comment type="caution">
    <text evidence="1">The sequence shown here is derived from an EMBL/GenBank/DDBJ whole genome shotgun (WGS) entry which is preliminary data.</text>
</comment>
<sequence>MLPICVTGIHAFCG</sequence>
<proteinExistence type="predicted"/>
<accession>A0AAV0KZF7</accession>
<dbReference type="EMBL" id="CAMGYJ010000005">
    <property type="protein sequence ID" value="CAI0427068.1"/>
    <property type="molecule type" value="Genomic_DNA"/>
</dbReference>
<organism evidence="1 2">
    <name type="scientific">Linum tenue</name>
    <dbReference type="NCBI Taxonomy" id="586396"/>
    <lineage>
        <taxon>Eukaryota</taxon>
        <taxon>Viridiplantae</taxon>
        <taxon>Streptophyta</taxon>
        <taxon>Embryophyta</taxon>
        <taxon>Tracheophyta</taxon>
        <taxon>Spermatophyta</taxon>
        <taxon>Magnoliopsida</taxon>
        <taxon>eudicotyledons</taxon>
        <taxon>Gunneridae</taxon>
        <taxon>Pentapetalae</taxon>
        <taxon>rosids</taxon>
        <taxon>fabids</taxon>
        <taxon>Malpighiales</taxon>
        <taxon>Linaceae</taxon>
        <taxon>Linum</taxon>
    </lineage>
</organism>
<evidence type="ECO:0000313" key="2">
    <source>
        <dbReference type="Proteomes" id="UP001154282"/>
    </source>
</evidence>
<evidence type="ECO:0000313" key="1">
    <source>
        <dbReference type="EMBL" id="CAI0427068.1"/>
    </source>
</evidence>